<comment type="caution">
    <text evidence="8">The sequence shown here is derived from an EMBL/GenBank/DDBJ whole genome shotgun (WGS) entry which is preliminary data.</text>
</comment>
<dbReference type="InterPro" id="IPR039164">
    <property type="entry name" value="UBR1-like"/>
</dbReference>
<dbReference type="PANTHER" id="PTHR21497">
    <property type="entry name" value="UBIQUITIN LIGASE E3 ALPHA-RELATED"/>
    <property type="match status" value="1"/>
</dbReference>
<keyword evidence="1 5" id="KW-0479">Metal-binding</keyword>
<dbReference type="Gene3D" id="2.10.110.30">
    <property type="match status" value="1"/>
</dbReference>
<keyword evidence="2 5" id="KW-0863">Zinc-finger</keyword>
<name>D3B1U5_HETP5</name>
<comment type="function">
    <text evidence="5">Ubiquitin ligase protein which is a component of the N-end rule pathway. Recognizes and binds to proteins bearing specific N-terminal residues that are destabilizing according to the N-end rule, leading to their ubiquitination and subsequent degradation.</text>
</comment>
<dbReference type="CDD" id="cd19670">
    <property type="entry name" value="UBR-box_UBR1_2_3"/>
    <property type="match status" value="1"/>
</dbReference>
<evidence type="ECO:0000313" key="8">
    <source>
        <dbReference type="EMBL" id="EFA85269.1"/>
    </source>
</evidence>
<evidence type="ECO:0000313" key="9">
    <source>
        <dbReference type="Proteomes" id="UP000001396"/>
    </source>
</evidence>
<feature type="region of interest" description="Disordered" evidence="6">
    <location>
        <begin position="988"/>
        <end position="1013"/>
    </location>
</feature>
<dbReference type="PANTHER" id="PTHR21497:SF37">
    <property type="entry name" value="E3 UBIQUITIN-PROTEIN LIGASE"/>
    <property type="match status" value="1"/>
</dbReference>
<dbReference type="PROSITE" id="PS51157">
    <property type="entry name" value="ZF_UBR"/>
    <property type="match status" value="1"/>
</dbReference>
<proteinExistence type="inferred from homology"/>
<dbReference type="GO" id="GO:0071596">
    <property type="term" value="P:ubiquitin-dependent protein catabolic process via the N-end rule pathway"/>
    <property type="evidence" value="ECO:0007669"/>
    <property type="project" value="UniProtKB-UniRule"/>
</dbReference>
<dbReference type="GO" id="GO:0016567">
    <property type="term" value="P:protein ubiquitination"/>
    <property type="evidence" value="ECO:0007669"/>
    <property type="project" value="UniProtKB-UniRule"/>
</dbReference>
<comment type="similarity">
    <text evidence="5">Belongs to the E3 ubiquitin-protein ligase UBR1-like family.</text>
</comment>
<dbReference type="STRING" id="670386.D3B1U5"/>
<comment type="catalytic activity">
    <reaction evidence="5">
        <text>S-ubiquitinyl-[E2 ubiquitin-conjugating enzyme]-L-cysteine + [acceptor protein]-L-lysine = [E2 ubiquitin-conjugating enzyme]-L-cysteine + N(6)-ubiquitinyl-[acceptor protein]-L-lysine.</text>
        <dbReference type="EC" id="2.3.2.27"/>
    </reaction>
</comment>
<keyword evidence="5" id="KW-0833">Ubl conjugation pathway</keyword>
<dbReference type="GO" id="GO:0005737">
    <property type="term" value="C:cytoplasm"/>
    <property type="evidence" value="ECO:0007669"/>
    <property type="project" value="TreeGrafter"/>
</dbReference>
<sequence>MDSDDFNNKKNDDYTLEGDENGFSFKAKIGTTSEENPFDYDAYMELLAKSLDKESLGNEANNPFFQQLKQAMATYSSLAGRLGYLTAGYGVKGFRFSNFTVSLKSIQSFDDIYYIFEKFLCSPKSMDQVYGKAAAKFPFCLKNCTQEFYVCEDCSSNPGAILCEGCFKKGKHIERGHTYTKQTAQGDSACDCGKIEAILPSGFCCDHATTEGESVYPIDLIEPELKKSIHLFMRYLIHFILNEIQVLIAAKGGEAALNKVARRLLDICQWLVEIFKQSYVIMYIFAEEMSFQSLDPRTFDHLKPTPLPFLELEALDDRDVLPPITKENPIGLVLKGVLADPDIMNIAKLLFDPLSNIVPFSTVYIGEILKVYPQLSSKTENIAALTWKALNSIPSVIPLITKSPSPSSNLIHIILSFYKTLLNKKDVFNLDDASDRESFNNYLAPHNDIVAISYFFGYSKEIVEWVYNNDWIFEEFLELFSIMQGLAPIKRLKTNSPQGSLPHLYSVLRLENIFHVAVGSLFETILKKLELPIVKYIPLILKYVKPSSINYFTFNNYQLPSNDLLSGKDSFSLHAPFARLIRNVLYMETNQTLLESKQLFNNDQLLFLFNTTLVPSVVKLQSVNGIWVLNQNVTEFVLMYKNSMYPMDVNNNQLLSVLLGSNYYLNLLISTSTSNYKSTKEYAYCLSDMLTCLIWVLQFRNNSNYEKCRKFAIQNLIANRNILLDELKLILVEDQIMREAEALSLINEIAFTTGKDKFLKLKPEYYPRFDYYFDDYIRGDSQVALKNLNENIKSANPTQFPEPAVLDRLTPQFEVINNHFNEPLLYDIVFSVLLQYSHPKFKLQSSVPALTFENSDYFIPKFGSKGLETCARHVLYILGMALRHFVTKKIYSLSDELQSSIVPTIKSLLAKDPSIKAEPLSILNILQVYQVETEDGVQLLNILDLVSDINKIIGDNHDLSLLVKFILKTIQEFNSVFTKYVKERQETTTTTTTVDQIDKEKKTEENMSNEDKMIEALKKRKEMNEKLQQQS</sequence>
<evidence type="ECO:0000256" key="1">
    <source>
        <dbReference type="ARBA" id="ARBA00022723"/>
    </source>
</evidence>
<protein>
    <recommendedName>
        <fullName evidence="5">E3 ubiquitin-protein ligase</fullName>
        <ecNumber evidence="5">2.3.2.27</ecNumber>
    </recommendedName>
</protein>
<dbReference type="GO" id="GO:0061630">
    <property type="term" value="F:ubiquitin protein ligase activity"/>
    <property type="evidence" value="ECO:0007669"/>
    <property type="project" value="UniProtKB-UniRule"/>
</dbReference>
<dbReference type="AlphaFoldDB" id="D3B1U5"/>
<feature type="zinc finger region" description="UBR-type" evidence="4">
    <location>
        <begin position="138"/>
        <end position="209"/>
    </location>
</feature>
<evidence type="ECO:0000256" key="3">
    <source>
        <dbReference type="ARBA" id="ARBA00022833"/>
    </source>
</evidence>
<keyword evidence="5" id="KW-0808">Transferase</keyword>
<dbReference type="GeneID" id="31357794"/>
<keyword evidence="3 5" id="KW-0862">Zinc</keyword>
<organism evidence="8 9">
    <name type="scientific">Heterostelium pallidum (strain ATCC 26659 / Pp 5 / PN500)</name>
    <name type="common">Cellular slime mold</name>
    <name type="synonym">Polysphondylium pallidum</name>
    <dbReference type="NCBI Taxonomy" id="670386"/>
    <lineage>
        <taxon>Eukaryota</taxon>
        <taxon>Amoebozoa</taxon>
        <taxon>Evosea</taxon>
        <taxon>Eumycetozoa</taxon>
        <taxon>Dictyostelia</taxon>
        <taxon>Acytosteliales</taxon>
        <taxon>Acytosteliaceae</taxon>
        <taxon>Heterostelium</taxon>
    </lineage>
</organism>
<evidence type="ECO:0000256" key="6">
    <source>
        <dbReference type="SAM" id="MobiDB-lite"/>
    </source>
</evidence>
<dbReference type="GO" id="GO:0008270">
    <property type="term" value="F:zinc ion binding"/>
    <property type="evidence" value="ECO:0007669"/>
    <property type="project" value="UniProtKB-UniRule"/>
</dbReference>
<keyword evidence="9" id="KW-1185">Reference proteome</keyword>
<comment type="pathway">
    <text evidence="5">Protein modification; protein ubiquitination.</text>
</comment>
<dbReference type="InParanoid" id="D3B1U5"/>
<feature type="compositionally biased region" description="Basic and acidic residues" evidence="6">
    <location>
        <begin position="996"/>
        <end position="1013"/>
    </location>
</feature>
<feature type="domain" description="UBR-type" evidence="7">
    <location>
        <begin position="138"/>
        <end position="209"/>
    </location>
</feature>
<dbReference type="SMART" id="SM00396">
    <property type="entry name" value="ZnF_UBR1"/>
    <property type="match status" value="1"/>
</dbReference>
<gene>
    <name evidence="8" type="ORF">PPL_02269</name>
</gene>
<dbReference type="EC" id="2.3.2.27" evidence="5"/>
<reference evidence="8 9" key="1">
    <citation type="journal article" date="2011" name="Genome Res.">
        <title>Phylogeny-wide analysis of social amoeba genomes highlights ancient origins for complex intercellular communication.</title>
        <authorList>
            <person name="Heidel A.J."/>
            <person name="Lawal H.M."/>
            <person name="Felder M."/>
            <person name="Schilde C."/>
            <person name="Helps N.R."/>
            <person name="Tunggal B."/>
            <person name="Rivero F."/>
            <person name="John U."/>
            <person name="Schleicher M."/>
            <person name="Eichinger L."/>
            <person name="Platzer M."/>
            <person name="Noegel A.A."/>
            <person name="Schaap P."/>
            <person name="Gloeckner G."/>
        </authorList>
    </citation>
    <scope>NUCLEOTIDE SEQUENCE [LARGE SCALE GENOMIC DNA]</scope>
    <source>
        <strain evidence="9">ATCC 26659 / Pp 5 / PN500</strain>
    </source>
</reference>
<dbReference type="GO" id="GO:0000151">
    <property type="term" value="C:ubiquitin ligase complex"/>
    <property type="evidence" value="ECO:0007669"/>
    <property type="project" value="TreeGrafter"/>
</dbReference>
<dbReference type="Proteomes" id="UP000001396">
    <property type="component" value="Unassembled WGS sequence"/>
</dbReference>
<evidence type="ECO:0000256" key="4">
    <source>
        <dbReference type="PROSITE-ProRule" id="PRU00508"/>
    </source>
</evidence>
<dbReference type="EMBL" id="ADBJ01000008">
    <property type="protein sequence ID" value="EFA85269.1"/>
    <property type="molecule type" value="Genomic_DNA"/>
</dbReference>
<evidence type="ECO:0000256" key="2">
    <source>
        <dbReference type="ARBA" id="ARBA00022771"/>
    </source>
</evidence>
<dbReference type="RefSeq" id="XP_020437378.1">
    <property type="nucleotide sequence ID" value="XM_020573261.1"/>
</dbReference>
<dbReference type="Pfam" id="PF02207">
    <property type="entry name" value="zf-UBR"/>
    <property type="match status" value="1"/>
</dbReference>
<accession>D3B1U5</accession>
<evidence type="ECO:0000259" key="7">
    <source>
        <dbReference type="PROSITE" id="PS51157"/>
    </source>
</evidence>
<evidence type="ECO:0000256" key="5">
    <source>
        <dbReference type="RuleBase" id="RU366018"/>
    </source>
</evidence>
<dbReference type="UniPathway" id="UPA00143"/>
<dbReference type="InterPro" id="IPR003126">
    <property type="entry name" value="Znf_UBR"/>
</dbReference>